<evidence type="ECO:0000256" key="1">
    <source>
        <dbReference type="SAM" id="MobiDB-lite"/>
    </source>
</evidence>
<feature type="region of interest" description="Disordered" evidence="1">
    <location>
        <begin position="61"/>
        <end position="81"/>
    </location>
</feature>
<feature type="compositionally biased region" description="Polar residues" evidence="1">
    <location>
        <begin position="64"/>
        <end position="75"/>
    </location>
</feature>
<keyword evidence="3" id="KW-1185">Reference proteome</keyword>
<organism evidence="2 3">
    <name type="scientific">Chloropicon roscoffensis</name>
    <dbReference type="NCBI Taxonomy" id="1461544"/>
    <lineage>
        <taxon>Eukaryota</taxon>
        <taxon>Viridiplantae</taxon>
        <taxon>Chlorophyta</taxon>
        <taxon>Chloropicophyceae</taxon>
        <taxon>Chloropicales</taxon>
        <taxon>Chloropicaceae</taxon>
        <taxon>Chloropicon</taxon>
    </lineage>
</organism>
<sequence length="732" mass="80234">MSKPRRPGERPKRKAVVISVLDYPHVGQKHGGSTSGCFTDALLMSRMLSKFYGFTPLTDEGANGTASPSPRQESGASAEAAEKDGIDVQVREGGGRAAAVGVAPLIKVCCTYSWAKGDFSALDGITFENEVYGATGGGAKAKGLTPSSSFAESPGIGSDSEAEDADCDVTHAADTHTEVVRALRWLTEDVKKGDTLLLYFAGCSTYKVVEGGALEPVLCLGDFSWEDGTQGFLSCDHLHELLVDRVRNTACELTVIFDTFLGPSLAQLLEERSKSVDREAYLLTRAKYGYVAFPPNRARVLPLPQREQDEVRKLNRKRKTRARWKQGLRKLGQIAGLLTAPEGERGQLGGVKRLSSLLRRKSSKVSPMPNERFKPPRRATGMVPKMKVKPEVPKVVLLAVESTKPGSWVDKVNRINLVKLGPLTWVLYKLLKGRVVSGDLKEESDSESLSVFIENLHPTLLEVREMGDLYFKHKWRGKARFLLGGNPYRIVVKAWGLGEKGGDDSDDRKWTYRFLSNVHSEQVLANCADRGKHPLESMRALSLTRDMADFIETPPKRAKAAKLANLLETPEPSNRLAPLKIPPIAEDGAGNGDNRVGLKKLQPLQPLQPLHRKSSAKVDKIVRERKPTTFSLGASRKASTSLGALEELGVSVQGEIEEQVEEAEAEETVFSPIPDLERHRKSSAKVVRTVRERKSTTFRPGSKKTPDSPGLGGLVESAIGEEEEEEEEEEGV</sequence>
<dbReference type="Proteomes" id="UP001472866">
    <property type="component" value="Chromosome 05"/>
</dbReference>
<dbReference type="Gene3D" id="3.40.50.1460">
    <property type="match status" value="1"/>
</dbReference>
<proteinExistence type="predicted"/>
<name>A0AAX4P986_9CHLO</name>
<reference evidence="2 3" key="1">
    <citation type="submission" date="2024-03" db="EMBL/GenBank/DDBJ databases">
        <title>Complete genome sequence of the green alga Chloropicon roscoffensis RCC1871.</title>
        <authorList>
            <person name="Lemieux C."/>
            <person name="Pombert J.-F."/>
            <person name="Otis C."/>
            <person name="Turmel M."/>
        </authorList>
    </citation>
    <scope>NUCLEOTIDE SEQUENCE [LARGE SCALE GENOMIC DNA]</scope>
    <source>
        <strain evidence="2 3">RCC1871</strain>
    </source>
</reference>
<evidence type="ECO:0000313" key="3">
    <source>
        <dbReference type="Proteomes" id="UP001472866"/>
    </source>
</evidence>
<feature type="region of interest" description="Disordered" evidence="1">
    <location>
        <begin position="674"/>
        <end position="732"/>
    </location>
</feature>
<evidence type="ECO:0000313" key="2">
    <source>
        <dbReference type="EMBL" id="WZN62329.1"/>
    </source>
</evidence>
<protein>
    <submittedName>
        <fullName evidence="2">Uncharacterized protein</fullName>
    </submittedName>
</protein>
<dbReference type="EMBL" id="CP151505">
    <property type="protein sequence ID" value="WZN62329.1"/>
    <property type="molecule type" value="Genomic_DNA"/>
</dbReference>
<accession>A0AAX4P986</accession>
<dbReference type="AlphaFoldDB" id="A0AAX4P986"/>
<feature type="compositionally biased region" description="Acidic residues" evidence="1">
    <location>
        <begin position="719"/>
        <end position="732"/>
    </location>
</feature>
<gene>
    <name evidence="2" type="ORF">HKI87_05g38650</name>
</gene>